<comment type="subcellular location">
    <subcellularLocation>
        <location evidence="1">Membrane</location>
        <topology evidence="1">Multi-pass membrane protein</topology>
    </subcellularLocation>
</comment>
<sequence>MDSLNYLVSRGSITNYLTNETCPMPKKLNEVEEPFLGNMTFYHFNIIVSGACTLITCILIFTLQMQHATHFSVPCEQIKIMRIVHMLPAFSVTSLCAIIFPNSYVYLEGWTEVFQAIALYSFHMLLIDFLAPSEKQRDIFFENLKVKKSFKKGQYREGLSWLKLSYYCTLQYPIVVFLVAIGQSVAQAFNVYCLDSNKPGFAHIWLEVIQEVSVTIAINAVIRFYANTKNYMQEHKPLLKLLSFKLIVGLIFLEQASAHTCIIFMVLESSSIFKPTSKLSYADVHMGLPTMVICIQMVPFAIFMHFSFNTKPYIVKGSKESMEMIPEADEKGRPIPRSYQGGPGGLHAWLAYMNPMEYYAEMKSMYRTLHHVHVRNQKPIFEADLETESSNLSAPGVSSDLEQHTEYPVPESYEPSQSEQTHYAHPAPYEQAQFEQSQPLINQAEYPTQPAQTHYPAQNSEQAHQYGQTEMQQTSYSSQPYDQNYEQSQMLNQQHQQTEYNQTQYGNQHQYGESHYDGRPYS</sequence>
<feature type="compositionally biased region" description="Basic and acidic residues" evidence="5">
    <location>
        <begin position="512"/>
        <end position="522"/>
    </location>
</feature>
<accession>A0AAD6HGT0</accession>
<feature type="transmembrane region" description="Helical" evidence="6">
    <location>
        <begin position="41"/>
        <end position="63"/>
    </location>
</feature>
<name>A0AAD6HGT0_9EURO</name>
<evidence type="ECO:0000256" key="2">
    <source>
        <dbReference type="ARBA" id="ARBA00022692"/>
    </source>
</evidence>
<evidence type="ECO:0000256" key="1">
    <source>
        <dbReference type="ARBA" id="ARBA00004141"/>
    </source>
</evidence>
<organism evidence="7 8">
    <name type="scientific">Penicillium malachiteum</name>
    <dbReference type="NCBI Taxonomy" id="1324776"/>
    <lineage>
        <taxon>Eukaryota</taxon>
        <taxon>Fungi</taxon>
        <taxon>Dikarya</taxon>
        <taxon>Ascomycota</taxon>
        <taxon>Pezizomycotina</taxon>
        <taxon>Eurotiomycetes</taxon>
        <taxon>Eurotiomycetidae</taxon>
        <taxon>Eurotiales</taxon>
        <taxon>Aspergillaceae</taxon>
        <taxon>Penicillium</taxon>
    </lineage>
</organism>
<dbReference type="EMBL" id="JAQJAN010000012">
    <property type="protein sequence ID" value="KAJ5716133.1"/>
    <property type="molecule type" value="Genomic_DNA"/>
</dbReference>
<keyword evidence="3 6" id="KW-1133">Transmembrane helix</keyword>
<protein>
    <submittedName>
        <fullName evidence="7">Uncharacterized protein</fullName>
    </submittedName>
</protein>
<evidence type="ECO:0000256" key="6">
    <source>
        <dbReference type="SAM" id="Phobius"/>
    </source>
</evidence>
<reference evidence="7" key="1">
    <citation type="journal article" date="2023" name="IMA Fungus">
        <title>Comparative genomic study of the Penicillium genus elucidates a diverse pangenome and 15 lateral gene transfer events.</title>
        <authorList>
            <person name="Petersen C."/>
            <person name="Sorensen T."/>
            <person name="Nielsen M.R."/>
            <person name="Sondergaard T.E."/>
            <person name="Sorensen J.L."/>
            <person name="Fitzpatrick D.A."/>
            <person name="Frisvad J.C."/>
            <person name="Nielsen K.L."/>
        </authorList>
    </citation>
    <scope>NUCLEOTIDE SEQUENCE</scope>
    <source>
        <strain evidence="7">IBT 17514</strain>
    </source>
</reference>
<keyword evidence="8" id="KW-1185">Reference proteome</keyword>
<evidence type="ECO:0000313" key="7">
    <source>
        <dbReference type="EMBL" id="KAJ5716133.1"/>
    </source>
</evidence>
<dbReference type="Pfam" id="PF03619">
    <property type="entry name" value="Solute_trans_a"/>
    <property type="match status" value="1"/>
</dbReference>
<dbReference type="PANTHER" id="PTHR23423">
    <property type="entry name" value="ORGANIC SOLUTE TRANSPORTER-RELATED"/>
    <property type="match status" value="1"/>
</dbReference>
<dbReference type="GO" id="GO:0016020">
    <property type="term" value="C:membrane"/>
    <property type="evidence" value="ECO:0007669"/>
    <property type="project" value="UniProtKB-SubCell"/>
</dbReference>
<dbReference type="AlphaFoldDB" id="A0AAD6HGT0"/>
<feature type="region of interest" description="Disordered" evidence="5">
    <location>
        <begin position="448"/>
        <end position="522"/>
    </location>
</feature>
<proteinExistence type="predicted"/>
<feature type="region of interest" description="Disordered" evidence="5">
    <location>
        <begin position="390"/>
        <end position="423"/>
    </location>
</feature>
<feature type="transmembrane region" description="Helical" evidence="6">
    <location>
        <begin position="246"/>
        <end position="267"/>
    </location>
</feature>
<evidence type="ECO:0000256" key="5">
    <source>
        <dbReference type="SAM" id="MobiDB-lite"/>
    </source>
</evidence>
<dbReference type="Proteomes" id="UP001215712">
    <property type="component" value="Unassembled WGS sequence"/>
</dbReference>
<feature type="transmembrane region" description="Helical" evidence="6">
    <location>
        <begin position="83"/>
        <end position="107"/>
    </location>
</feature>
<dbReference type="InterPro" id="IPR005178">
    <property type="entry name" value="Ostalpha/TMEM184C"/>
</dbReference>
<comment type="caution">
    <text evidence="7">The sequence shown here is derived from an EMBL/GenBank/DDBJ whole genome shotgun (WGS) entry which is preliminary data.</text>
</comment>
<dbReference type="SMART" id="SM01417">
    <property type="entry name" value="Solute_trans_a"/>
    <property type="match status" value="1"/>
</dbReference>
<keyword evidence="4 6" id="KW-0472">Membrane</keyword>
<evidence type="ECO:0000256" key="3">
    <source>
        <dbReference type="ARBA" id="ARBA00022989"/>
    </source>
</evidence>
<feature type="transmembrane region" description="Helical" evidence="6">
    <location>
        <begin position="164"/>
        <end position="182"/>
    </location>
</feature>
<evidence type="ECO:0000256" key="4">
    <source>
        <dbReference type="ARBA" id="ARBA00023136"/>
    </source>
</evidence>
<reference evidence="7" key="2">
    <citation type="submission" date="2023-01" db="EMBL/GenBank/DDBJ databases">
        <authorList>
            <person name="Petersen C."/>
        </authorList>
    </citation>
    <scope>NUCLEOTIDE SEQUENCE</scope>
    <source>
        <strain evidence="7">IBT 17514</strain>
    </source>
</reference>
<feature type="compositionally biased region" description="Polar residues" evidence="5">
    <location>
        <begin position="448"/>
        <end position="491"/>
    </location>
</feature>
<feature type="transmembrane region" description="Helical" evidence="6">
    <location>
        <begin position="202"/>
        <end position="225"/>
    </location>
</feature>
<feature type="compositionally biased region" description="Low complexity" evidence="5">
    <location>
        <begin position="492"/>
        <end position="505"/>
    </location>
</feature>
<keyword evidence="2 6" id="KW-0812">Transmembrane</keyword>
<gene>
    <name evidence="7" type="ORF">N7493_008044</name>
</gene>
<feature type="transmembrane region" description="Helical" evidence="6">
    <location>
        <begin position="287"/>
        <end position="308"/>
    </location>
</feature>
<feature type="transmembrane region" description="Helical" evidence="6">
    <location>
        <begin position="113"/>
        <end position="131"/>
    </location>
</feature>
<evidence type="ECO:0000313" key="8">
    <source>
        <dbReference type="Proteomes" id="UP001215712"/>
    </source>
</evidence>